<evidence type="ECO:0000313" key="2">
    <source>
        <dbReference type="Proteomes" id="UP000182985"/>
    </source>
</evidence>
<reference evidence="1 2" key="1">
    <citation type="submission" date="2016-10" db="EMBL/GenBank/DDBJ databases">
        <title>The Draft Genome Sequence of the Potato Rhizosphere Bacteria Ochrobactrum sp. IPA7.2.</title>
        <authorList>
            <person name="Gogoleva N.E."/>
            <person name="Khlopko Y.A."/>
            <person name="Burygin G.L."/>
            <person name="Plotnikov A.O."/>
        </authorList>
    </citation>
    <scope>NUCLEOTIDE SEQUENCE [LARGE SCALE GENOMIC DNA]</scope>
    <source>
        <strain evidence="1 2">IPA7.2</strain>
    </source>
</reference>
<dbReference type="EMBL" id="MOEC01000014">
    <property type="protein sequence ID" value="OIS92671.1"/>
    <property type="molecule type" value="Genomic_DNA"/>
</dbReference>
<keyword evidence="2" id="KW-1185">Reference proteome</keyword>
<evidence type="ECO:0000313" key="1">
    <source>
        <dbReference type="EMBL" id="OIS92671.1"/>
    </source>
</evidence>
<name>A0A1J6HWS2_9HYPH</name>
<gene>
    <name evidence="1" type="ORF">BLA27_14575</name>
</gene>
<dbReference type="Proteomes" id="UP000182985">
    <property type="component" value="Unassembled WGS sequence"/>
</dbReference>
<protein>
    <submittedName>
        <fullName evidence="1">IS110 family transposase</fullName>
    </submittedName>
</protein>
<comment type="caution">
    <text evidence="1">The sequence shown here is derived from an EMBL/GenBank/DDBJ whole genome shotgun (WGS) entry which is preliminary data.</text>
</comment>
<dbReference type="AlphaFoldDB" id="A0A1J6HWS2"/>
<proteinExistence type="predicted"/>
<accession>A0A1J6HWS2</accession>
<sequence>MENITTVGLDLAKSVFQVHGITEEGAVIVRRALRRSQVSDFFASCSLAS</sequence>
<organism evidence="1 2">
    <name type="scientific">Brucella cytisi</name>
    <dbReference type="NCBI Taxonomy" id="407152"/>
    <lineage>
        <taxon>Bacteria</taxon>
        <taxon>Pseudomonadati</taxon>
        <taxon>Pseudomonadota</taxon>
        <taxon>Alphaproteobacteria</taxon>
        <taxon>Hyphomicrobiales</taxon>
        <taxon>Brucellaceae</taxon>
        <taxon>Brucella/Ochrobactrum group</taxon>
        <taxon>Brucella</taxon>
    </lineage>
</organism>